<feature type="compositionally biased region" description="Basic and acidic residues" evidence="1">
    <location>
        <begin position="111"/>
        <end position="121"/>
    </location>
</feature>
<evidence type="ECO:0000313" key="4">
    <source>
        <dbReference type="Proteomes" id="UP000318801"/>
    </source>
</evidence>
<dbReference type="Proteomes" id="UP000318801">
    <property type="component" value="Unassembled WGS sequence"/>
</dbReference>
<dbReference type="EMBL" id="VHLG01000011">
    <property type="protein sequence ID" value="TPW28822.1"/>
    <property type="molecule type" value="Genomic_DNA"/>
</dbReference>
<feature type="compositionally biased region" description="Acidic residues" evidence="1">
    <location>
        <begin position="79"/>
        <end position="89"/>
    </location>
</feature>
<feature type="chain" id="PRO_5021255997" evidence="2">
    <location>
        <begin position="22"/>
        <end position="121"/>
    </location>
</feature>
<feature type="signal peptide" evidence="2">
    <location>
        <begin position="1"/>
        <end position="21"/>
    </location>
</feature>
<dbReference type="AlphaFoldDB" id="A0A506U370"/>
<evidence type="ECO:0000256" key="1">
    <source>
        <dbReference type="SAM" id="MobiDB-lite"/>
    </source>
</evidence>
<name>A0A506U370_9HYPH</name>
<keyword evidence="4" id="KW-1185">Reference proteome</keyword>
<feature type="compositionally biased region" description="Polar residues" evidence="1">
    <location>
        <begin position="101"/>
        <end position="110"/>
    </location>
</feature>
<reference evidence="3 4" key="1">
    <citation type="submission" date="2019-06" db="EMBL/GenBank/DDBJ databases">
        <authorList>
            <person name="Li M."/>
        </authorList>
    </citation>
    <scope>NUCLEOTIDE SEQUENCE [LARGE SCALE GENOMIC DNA]</scope>
    <source>
        <strain evidence="3 4">BGMRC2036</strain>
    </source>
</reference>
<proteinExistence type="predicted"/>
<feature type="region of interest" description="Disordered" evidence="1">
    <location>
        <begin position="44"/>
        <end position="121"/>
    </location>
</feature>
<sequence>MSYSYKIAALSAAATIFVCQAGAVFAMSPVGQAMQLSVADGLHTRVQSGPPGPCGDAPLPPCNAETDDTLPPVDGVDVKEDDDDGDMPGEPEGTLLKEVEQTPQAQTLEKNLQDTEKKDGN</sequence>
<evidence type="ECO:0000313" key="3">
    <source>
        <dbReference type="EMBL" id="TPW28822.1"/>
    </source>
</evidence>
<feature type="compositionally biased region" description="Pro residues" evidence="1">
    <location>
        <begin position="50"/>
        <end position="61"/>
    </location>
</feature>
<evidence type="ECO:0000256" key="2">
    <source>
        <dbReference type="SAM" id="SignalP"/>
    </source>
</evidence>
<accession>A0A506U370</accession>
<gene>
    <name evidence="3" type="ORF">FJU08_15960</name>
</gene>
<keyword evidence="2" id="KW-0732">Signal</keyword>
<organism evidence="3 4">
    <name type="scientific">Martelella alba</name>
    <dbReference type="NCBI Taxonomy" id="2590451"/>
    <lineage>
        <taxon>Bacteria</taxon>
        <taxon>Pseudomonadati</taxon>
        <taxon>Pseudomonadota</taxon>
        <taxon>Alphaproteobacteria</taxon>
        <taxon>Hyphomicrobiales</taxon>
        <taxon>Aurantimonadaceae</taxon>
        <taxon>Martelella</taxon>
    </lineage>
</organism>
<dbReference type="RefSeq" id="WP_141150021.1">
    <property type="nucleotide sequence ID" value="NZ_VHLG01000011.1"/>
</dbReference>
<comment type="caution">
    <text evidence="3">The sequence shown here is derived from an EMBL/GenBank/DDBJ whole genome shotgun (WGS) entry which is preliminary data.</text>
</comment>
<protein>
    <submittedName>
        <fullName evidence="3">Uncharacterized protein</fullName>
    </submittedName>
</protein>